<organism evidence="10 11">
    <name type="scientific">Anoxynatronum sibiricum</name>
    <dbReference type="NCBI Taxonomy" id="210623"/>
    <lineage>
        <taxon>Bacteria</taxon>
        <taxon>Bacillati</taxon>
        <taxon>Bacillota</taxon>
        <taxon>Clostridia</taxon>
        <taxon>Eubacteriales</taxon>
        <taxon>Clostridiaceae</taxon>
        <taxon>Anoxynatronum</taxon>
    </lineage>
</organism>
<keyword evidence="6 8" id="KW-0472">Membrane</keyword>
<keyword evidence="7" id="KW-0131">Cell cycle</keyword>
<keyword evidence="3" id="KW-0132">Cell division</keyword>
<protein>
    <submittedName>
        <fullName evidence="10">FtsQ-type POTRA domain-containing protein</fullName>
    </submittedName>
</protein>
<keyword evidence="5 8" id="KW-1133">Transmembrane helix</keyword>
<name>A0ABU9VR39_9CLOT</name>
<gene>
    <name evidence="10" type="ORF">AAIG11_03470</name>
</gene>
<evidence type="ECO:0000313" key="10">
    <source>
        <dbReference type="EMBL" id="MEN1759524.1"/>
    </source>
</evidence>
<dbReference type="Proteomes" id="UP001407405">
    <property type="component" value="Unassembled WGS sequence"/>
</dbReference>
<evidence type="ECO:0000313" key="11">
    <source>
        <dbReference type="Proteomes" id="UP001407405"/>
    </source>
</evidence>
<sequence>MTQKKYRKKKMRSFWIRMILTLIVLVLMCGTGYYFVFRSPLFRVKAIQIEGVSRLEQDVVAALSEIKLGDQFYGSSLKQAAEKVESHPYIRDAILTRKGFSTINIVVREREEYAIIPYMGSYIYLDQERVVLNVTDGILDSNLCLVTGIKFISFQTGDTALVQNEESLETAYQILGAAREAEILEMISEINIDETGQVKVVTFNGIEALFGYMDNPAYSVLALKEALITLHTRNMNSVIIDMRYEGHITVQDRARQEDEDDKP</sequence>
<dbReference type="Gene3D" id="3.10.20.310">
    <property type="entry name" value="membrane protein fhac"/>
    <property type="match status" value="1"/>
</dbReference>
<evidence type="ECO:0000256" key="3">
    <source>
        <dbReference type="ARBA" id="ARBA00022618"/>
    </source>
</evidence>
<accession>A0ABU9VR39</accession>
<dbReference type="PANTHER" id="PTHR37820:SF1">
    <property type="entry name" value="CELL DIVISION PROTEIN FTSQ"/>
    <property type="match status" value="1"/>
</dbReference>
<evidence type="ECO:0000256" key="1">
    <source>
        <dbReference type="ARBA" id="ARBA00004370"/>
    </source>
</evidence>
<dbReference type="InterPro" id="IPR013685">
    <property type="entry name" value="POTRA_FtsQ_type"/>
</dbReference>
<evidence type="ECO:0000256" key="4">
    <source>
        <dbReference type="ARBA" id="ARBA00022692"/>
    </source>
</evidence>
<dbReference type="Pfam" id="PF08478">
    <property type="entry name" value="POTRA_1"/>
    <property type="match status" value="1"/>
</dbReference>
<evidence type="ECO:0000256" key="2">
    <source>
        <dbReference type="ARBA" id="ARBA00022475"/>
    </source>
</evidence>
<feature type="transmembrane region" description="Helical" evidence="8">
    <location>
        <begin position="14"/>
        <end position="36"/>
    </location>
</feature>
<dbReference type="PROSITE" id="PS51779">
    <property type="entry name" value="POTRA"/>
    <property type="match status" value="1"/>
</dbReference>
<comment type="subcellular location">
    <subcellularLocation>
        <location evidence="1">Membrane</location>
    </subcellularLocation>
</comment>
<evidence type="ECO:0000259" key="9">
    <source>
        <dbReference type="PROSITE" id="PS51779"/>
    </source>
</evidence>
<dbReference type="EMBL" id="JBCITM010000002">
    <property type="protein sequence ID" value="MEN1759524.1"/>
    <property type="molecule type" value="Genomic_DNA"/>
</dbReference>
<feature type="domain" description="POTRA" evidence="9">
    <location>
        <begin position="42"/>
        <end position="110"/>
    </location>
</feature>
<dbReference type="PANTHER" id="PTHR37820">
    <property type="entry name" value="CELL DIVISION PROTEIN DIVIB"/>
    <property type="match status" value="1"/>
</dbReference>
<keyword evidence="2" id="KW-1003">Cell membrane</keyword>
<keyword evidence="4 8" id="KW-0812">Transmembrane</keyword>
<evidence type="ECO:0000256" key="7">
    <source>
        <dbReference type="ARBA" id="ARBA00023306"/>
    </source>
</evidence>
<comment type="caution">
    <text evidence="10">The sequence shown here is derived from an EMBL/GenBank/DDBJ whole genome shotgun (WGS) entry which is preliminary data.</text>
</comment>
<keyword evidence="11" id="KW-1185">Reference proteome</keyword>
<reference evidence="10 11" key="1">
    <citation type="submission" date="2024-04" db="EMBL/GenBank/DDBJ databases">
        <title>Genome sequencing and metabolic network reconstruction of aminoacids and betaine degradation by Anoxynatronum sibiricum.</title>
        <authorList>
            <person name="Detkova E.N."/>
            <person name="Boltjanskaja Y.V."/>
            <person name="Mardanov A.V."/>
            <person name="Kevbrin V."/>
        </authorList>
    </citation>
    <scope>NUCLEOTIDE SEQUENCE [LARGE SCALE GENOMIC DNA]</scope>
    <source>
        <strain evidence="10 11">Z-7981</strain>
    </source>
</reference>
<proteinExistence type="predicted"/>
<dbReference type="InterPro" id="IPR034746">
    <property type="entry name" value="POTRA"/>
</dbReference>
<dbReference type="InterPro" id="IPR050487">
    <property type="entry name" value="FtsQ_DivIB"/>
</dbReference>
<evidence type="ECO:0000256" key="6">
    <source>
        <dbReference type="ARBA" id="ARBA00023136"/>
    </source>
</evidence>
<evidence type="ECO:0000256" key="5">
    <source>
        <dbReference type="ARBA" id="ARBA00022989"/>
    </source>
</evidence>
<evidence type="ECO:0000256" key="8">
    <source>
        <dbReference type="SAM" id="Phobius"/>
    </source>
</evidence>